<gene>
    <name evidence="2" type="ORF">Krac_9528</name>
</gene>
<dbReference type="Pfam" id="PF19776">
    <property type="entry name" value="DUF6262"/>
    <property type="match status" value="1"/>
</dbReference>
<evidence type="ECO:0000256" key="1">
    <source>
        <dbReference type="SAM" id="Coils"/>
    </source>
</evidence>
<dbReference type="RefSeq" id="WP_007903911.1">
    <property type="nucleotide sequence ID" value="NZ_ADVG01000001.1"/>
</dbReference>
<dbReference type="Proteomes" id="UP000004508">
    <property type="component" value="Unassembled WGS sequence"/>
</dbReference>
<dbReference type="STRING" id="485913.Krac_9528"/>
<evidence type="ECO:0000313" key="3">
    <source>
        <dbReference type="Proteomes" id="UP000004508"/>
    </source>
</evidence>
<dbReference type="InParanoid" id="D6TCL5"/>
<name>D6TCL5_KTERA</name>
<dbReference type="InterPro" id="IPR046229">
    <property type="entry name" value="TnpC-like"/>
</dbReference>
<comment type="caution">
    <text evidence="2">The sequence shown here is derived from an EMBL/GenBank/DDBJ whole genome shotgun (WGS) entry which is preliminary data.</text>
</comment>
<accession>D6TCL5</accession>
<keyword evidence="3" id="KW-1185">Reference proteome</keyword>
<reference evidence="2 3" key="1">
    <citation type="journal article" date="2011" name="Stand. Genomic Sci.">
        <title>Non-contiguous finished genome sequence and contextual data of the filamentous soil bacterium Ktedonobacter racemifer type strain (SOSP1-21).</title>
        <authorList>
            <person name="Chang Y.J."/>
            <person name="Land M."/>
            <person name="Hauser L."/>
            <person name="Chertkov O."/>
            <person name="Del Rio T.G."/>
            <person name="Nolan M."/>
            <person name="Copeland A."/>
            <person name="Tice H."/>
            <person name="Cheng J.F."/>
            <person name="Lucas S."/>
            <person name="Han C."/>
            <person name="Goodwin L."/>
            <person name="Pitluck S."/>
            <person name="Ivanova N."/>
            <person name="Ovchinikova G."/>
            <person name="Pati A."/>
            <person name="Chen A."/>
            <person name="Palaniappan K."/>
            <person name="Mavromatis K."/>
            <person name="Liolios K."/>
            <person name="Brettin T."/>
            <person name="Fiebig A."/>
            <person name="Rohde M."/>
            <person name="Abt B."/>
            <person name="Goker M."/>
            <person name="Detter J.C."/>
            <person name="Woyke T."/>
            <person name="Bristow J."/>
            <person name="Eisen J.A."/>
            <person name="Markowitz V."/>
            <person name="Hugenholtz P."/>
            <person name="Kyrpides N.C."/>
            <person name="Klenk H.P."/>
            <person name="Lapidus A."/>
        </authorList>
    </citation>
    <scope>NUCLEOTIDE SEQUENCE [LARGE SCALE GENOMIC DNA]</scope>
    <source>
        <strain evidence="3">DSM 44963</strain>
    </source>
</reference>
<evidence type="ECO:0000313" key="2">
    <source>
        <dbReference type="EMBL" id="EFH88129.1"/>
    </source>
</evidence>
<evidence type="ECO:0008006" key="4">
    <source>
        <dbReference type="Google" id="ProtNLM"/>
    </source>
</evidence>
<keyword evidence="1" id="KW-0175">Coiled coil</keyword>
<dbReference type="EMBL" id="ADVG01000001">
    <property type="protein sequence ID" value="EFH88129.1"/>
    <property type="molecule type" value="Genomic_DNA"/>
</dbReference>
<protein>
    <recommendedName>
        <fullName evidence="4">Transposase</fullName>
    </recommendedName>
</protein>
<feature type="coiled-coil region" evidence="1">
    <location>
        <begin position="97"/>
        <end position="126"/>
    </location>
</feature>
<dbReference type="AlphaFoldDB" id="D6TCL5"/>
<sequence length="131" mass="15401">MTKKTWQRNTNGLVAHAKRRAEHKQQQVDQAIDKLLREKKPINFNAVATAAEVAKAYLYHHPELRNRIEMLRASQRKLVPPHRSPSERTESSREVLLAAKDRRIKEQEQEQENQRLKEALKMALGRLYEQV</sequence>
<organism evidence="2 3">
    <name type="scientific">Ktedonobacter racemifer DSM 44963</name>
    <dbReference type="NCBI Taxonomy" id="485913"/>
    <lineage>
        <taxon>Bacteria</taxon>
        <taxon>Bacillati</taxon>
        <taxon>Chloroflexota</taxon>
        <taxon>Ktedonobacteria</taxon>
        <taxon>Ktedonobacterales</taxon>
        <taxon>Ktedonobacteraceae</taxon>
        <taxon>Ktedonobacter</taxon>
    </lineage>
</organism>
<dbReference type="OrthoDB" id="533336at2"/>
<proteinExistence type="predicted"/>